<dbReference type="RefSeq" id="WP_089768581.1">
    <property type="nucleotide sequence ID" value="NZ_FNPB01000011.1"/>
</dbReference>
<name>A0A1H3IYP1_9EURY</name>
<evidence type="ECO:0000313" key="2">
    <source>
        <dbReference type="EMBL" id="SDY32821.1"/>
    </source>
</evidence>
<feature type="region of interest" description="Disordered" evidence="1">
    <location>
        <begin position="91"/>
        <end position="110"/>
    </location>
</feature>
<proteinExistence type="predicted"/>
<dbReference type="AlphaFoldDB" id="A0A1H3IYP1"/>
<protein>
    <submittedName>
        <fullName evidence="2">Uncharacterized protein</fullName>
    </submittedName>
</protein>
<sequence>MKPSAAAPAGQILAYSCPRCEHKGIYYYTDLALYDDERDLGEDSILPEDAPAVPGSAIDADANVIVCPNESCGLVQFRHIAFELLPPTAVRARRSTPTDDETSALVEATP</sequence>
<dbReference type="OrthoDB" id="350088at2157"/>
<dbReference type="STRING" id="660517.SAMN04487946_11175"/>
<dbReference type="PROSITE" id="PS51257">
    <property type="entry name" value="PROKAR_LIPOPROTEIN"/>
    <property type="match status" value="1"/>
</dbReference>
<gene>
    <name evidence="2" type="ORF">SAMN04487946_11175</name>
</gene>
<evidence type="ECO:0000313" key="3">
    <source>
        <dbReference type="Proteomes" id="UP000199170"/>
    </source>
</evidence>
<organism evidence="2 3">
    <name type="scientific">Halobellus clavatus</name>
    <dbReference type="NCBI Taxonomy" id="660517"/>
    <lineage>
        <taxon>Archaea</taxon>
        <taxon>Methanobacteriati</taxon>
        <taxon>Methanobacteriota</taxon>
        <taxon>Stenosarchaea group</taxon>
        <taxon>Halobacteria</taxon>
        <taxon>Halobacteriales</taxon>
        <taxon>Haloferacaceae</taxon>
        <taxon>Halobellus</taxon>
    </lineage>
</organism>
<accession>A0A1H3IYP1</accession>
<dbReference type="Proteomes" id="UP000199170">
    <property type="component" value="Unassembled WGS sequence"/>
</dbReference>
<evidence type="ECO:0000256" key="1">
    <source>
        <dbReference type="SAM" id="MobiDB-lite"/>
    </source>
</evidence>
<dbReference type="EMBL" id="FNPB01000011">
    <property type="protein sequence ID" value="SDY32821.1"/>
    <property type="molecule type" value="Genomic_DNA"/>
</dbReference>
<reference evidence="3" key="1">
    <citation type="submission" date="2016-10" db="EMBL/GenBank/DDBJ databases">
        <authorList>
            <person name="Varghese N."/>
            <person name="Submissions S."/>
        </authorList>
    </citation>
    <scope>NUCLEOTIDE SEQUENCE [LARGE SCALE GENOMIC DNA]</scope>
    <source>
        <strain evidence="3">CGMCC 1.10118</strain>
    </source>
</reference>
<keyword evidence="3" id="KW-1185">Reference proteome</keyword>